<dbReference type="InterPro" id="IPR036047">
    <property type="entry name" value="F-box-like_dom_sf"/>
</dbReference>
<name>A0A0C3DLR4_9AGAM</name>
<accession>A0A0C3DLR4</accession>
<evidence type="ECO:0000259" key="2">
    <source>
        <dbReference type="PROSITE" id="PS50181"/>
    </source>
</evidence>
<keyword evidence="4" id="KW-1185">Reference proteome</keyword>
<dbReference type="CDD" id="cd09917">
    <property type="entry name" value="F-box_SF"/>
    <property type="match status" value="1"/>
</dbReference>
<dbReference type="AlphaFoldDB" id="A0A0C3DLR4"/>
<reference evidence="4" key="2">
    <citation type="submission" date="2015-01" db="EMBL/GenBank/DDBJ databases">
        <title>Evolutionary Origins and Diversification of the Mycorrhizal Mutualists.</title>
        <authorList>
            <consortium name="DOE Joint Genome Institute"/>
            <consortium name="Mycorrhizal Genomics Consortium"/>
            <person name="Kohler A."/>
            <person name="Kuo A."/>
            <person name="Nagy L.G."/>
            <person name="Floudas D."/>
            <person name="Copeland A."/>
            <person name="Barry K.W."/>
            <person name="Cichocki N."/>
            <person name="Veneault-Fourrey C."/>
            <person name="LaButti K."/>
            <person name="Lindquist E.A."/>
            <person name="Lipzen A."/>
            <person name="Lundell T."/>
            <person name="Morin E."/>
            <person name="Murat C."/>
            <person name="Riley R."/>
            <person name="Ohm R."/>
            <person name="Sun H."/>
            <person name="Tunlid A."/>
            <person name="Henrissat B."/>
            <person name="Grigoriev I.V."/>
            <person name="Hibbett D.S."/>
            <person name="Martin F."/>
        </authorList>
    </citation>
    <scope>NUCLEOTIDE SEQUENCE [LARGE SCALE GENOMIC DNA]</scope>
    <source>
        <strain evidence="4">Foug A</strain>
    </source>
</reference>
<dbReference type="PROSITE" id="PS50181">
    <property type="entry name" value="FBOX"/>
    <property type="match status" value="1"/>
</dbReference>
<dbReference type="InterPro" id="IPR008991">
    <property type="entry name" value="Translation_prot_SH3-like_sf"/>
</dbReference>
<proteinExistence type="predicted"/>
<gene>
    <name evidence="3" type="ORF">SCLCIDRAFT_29016</name>
</gene>
<evidence type="ECO:0000313" key="3">
    <source>
        <dbReference type="EMBL" id="KIM57174.1"/>
    </source>
</evidence>
<feature type="region of interest" description="Disordered" evidence="1">
    <location>
        <begin position="592"/>
        <end position="617"/>
    </location>
</feature>
<dbReference type="Gene3D" id="1.20.1280.50">
    <property type="match status" value="1"/>
</dbReference>
<reference evidence="3 4" key="1">
    <citation type="submission" date="2014-04" db="EMBL/GenBank/DDBJ databases">
        <authorList>
            <consortium name="DOE Joint Genome Institute"/>
            <person name="Kuo A."/>
            <person name="Kohler A."/>
            <person name="Nagy L.G."/>
            <person name="Floudas D."/>
            <person name="Copeland A."/>
            <person name="Barry K.W."/>
            <person name="Cichocki N."/>
            <person name="Veneault-Fourrey C."/>
            <person name="LaButti K."/>
            <person name="Lindquist E.A."/>
            <person name="Lipzen A."/>
            <person name="Lundell T."/>
            <person name="Morin E."/>
            <person name="Murat C."/>
            <person name="Sun H."/>
            <person name="Tunlid A."/>
            <person name="Henrissat B."/>
            <person name="Grigoriev I.V."/>
            <person name="Hibbett D.S."/>
            <person name="Martin F."/>
            <person name="Nordberg H.P."/>
            <person name="Cantor M.N."/>
            <person name="Hua S.X."/>
        </authorList>
    </citation>
    <scope>NUCLEOTIDE SEQUENCE [LARGE SCALE GENOMIC DNA]</scope>
    <source>
        <strain evidence="3 4">Foug A</strain>
    </source>
</reference>
<dbReference type="Pfam" id="PF12937">
    <property type="entry name" value="F-box-like"/>
    <property type="match status" value="1"/>
</dbReference>
<organism evidence="3 4">
    <name type="scientific">Scleroderma citrinum Foug A</name>
    <dbReference type="NCBI Taxonomy" id="1036808"/>
    <lineage>
        <taxon>Eukaryota</taxon>
        <taxon>Fungi</taxon>
        <taxon>Dikarya</taxon>
        <taxon>Basidiomycota</taxon>
        <taxon>Agaricomycotina</taxon>
        <taxon>Agaricomycetes</taxon>
        <taxon>Agaricomycetidae</taxon>
        <taxon>Boletales</taxon>
        <taxon>Sclerodermatineae</taxon>
        <taxon>Sclerodermataceae</taxon>
        <taxon>Scleroderma</taxon>
    </lineage>
</organism>
<evidence type="ECO:0000313" key="4">
    <source>
        <dbReference type="Proteomes" id="UP000053989"/>
    </source>
</evidence>
<dbReference type="SUPFAM" id="SSF81383">
    <property type="entry name" value="F-box domain"/>
    <property type="match status" value="1"/>
</dbReference>
<dbReference type="InterPro" id="IPR001810">
    <property type="entry name" value="F-box_dom"/>
</dbReference>
<dbReference type="OrthoDB" id="28901at2759"/>
<protein>
    <recommendedName>
        <fullName evidence="2">F-box domain-containing protein</fullName>
    </recommendedName>
</protein>
<dbReference type="InParanoid" id="A0A0C3DLR4"/>
<evidence type="ECO:0000256" key="1">
    <source>
        <dbReference type="SAM" id="MobiDB-lite"/>
    </source>
</evidence>
<dbReference type="HOGENOM" id="CLU_281608_0_0_1"/>
<sequence length="1112" mass="124531">MVVESLAEPYTDVYVVPRERPYDTADQKGSQMLFSAELAEKAGISFAPASIPITCCGNDSFNGLLNLKCVNTSLEIVDFPHPESILDFSLSDFCSSGELVDQRTMLISVDVDAQLATIEFDNREYEVPISSLQRIFAAGDHVKVLLGNHREFTGYVIVARDHELVLQDGKSDNVTLSNDVTVPDYFVETFKPDHIMSLEHWPAVIKYPLPATISTIQCSDFAVVSSGLEGTVEWINHKRTHIWINQNLEGVPIELVQWRPPSTLSFMKERGYDVTIGDIATVVRGRWHRNIGEVHAVSFADASIVLWLSSIGIEVEVPITFCSKLSEYSQREVTKYIGCDVWVISGDKKGCRVTLQSIGREKSWIALEGHQLFENLAQRYRCGLRLDGRPLDNVYLRALLDMQKQSIIPEVVKLHEGTPPPPPATVTEQEEGGPWVITPEDFNPPSGQSTLTVPTSQPTVDHGTIVWMFDDKFCDFPNYHFFFNVSLAYAGGCLDKRIVQTTCPSRFFSVNAGPPLPGCLSVTVSGHNSRSGIQHHYIPAKHLMPAHPVGKHQSVILLKGDSRSSIFIPKEVLATSFSTHVRQQAALSLKRKAAEDHTRSPFPPAKKTALNRPVPKQTDPCSVQAVQQITADYSKNQLVLVAEVLKLQLSAIAPCGGYEALTTHKYKQRASYVPEASHGPKRQRLVSFIYLLPNELLIYIAEYLPKKSLRRLTQVSQLFREIASPRYFECVGFKPPVHFEGLSVNHGSCEALPVWRHTNAFMVPSTLWFTASRQTSDAEFKMLDVFFALLGEGSIHHVFLYFFSSPSNVTPSLVSLLESIQQSGCHELYCHGFERLRRSRHSFTIPTSTCESRLTRLELCSSLLFSGLAIPFTLKTLRSAPLEKLVLTDTSLTATQWSSFLEPLYLPHLCILAVDDHCPGRSLALFLLCHQITDLSISSCAYPCTRPLQKSVMFRKSTILGKLSALQQLTASPFSIHSLMRHVNVSGNFQCLTIELHQHPLEKYLLFDVLCCTNHFPGLPQLWVSVPVGVSLDTLAYPDMVRHFCLVQELTLQMDDSESDDIILHCAHWLQHFPCLNNFCIGTKSTMAHQVIEDRFRAFAVMPELAFTIVPY</sequence>
<dbReference type="EMBL" id="KN822104">
    <property type="protein sequence ID" value="KIM57174.1"/>
    <property type="molecule type" value="Genomic_DNA"/>
</dbReference>
<feature type="domain" description="F-box" evidence="2">
    <location>
        <begin position="686"/>
        <end position="731"/>
    </location>
</feature>
<dbReference type="SUPFAM" id="SSF50104">
    <property type="entry name" value="Translation proteins SH3-like domain"/>
    <property type="match status" value="1"/>
</dbReference>
<dbReference type="Proteomes" id="UP000053989">
    <property type="component" value="Unassembled WGS sequence"/>
</dbReference>